<dbReference type="PANTHER" id="PTHR24095">
    <property type="entry name" value="ACETYL-COENZYME A SYNTHETASE"/>
    <property type="match status" value="1"/>
</dbReference>
<evidence type="ECO:0000256" key="2">
    <source>
        <dbReference type="ARBA" id="ARBA00022598"/>
    </source>
</evidence>
<dbReference type="GO" id="GO:0005829">
    <property type="term" value="C:cytosol"/>
    <property type="evidence" value="ECO:0007669"/>
    <property type="project" value="TreeGrafter"/>
</dbReference>
<dbReference type="KEGG" id="pprf:DPRO_1802"/>
<evidence type="ECO:0000256" key="6">
    <source>
        <dbReference type="NCBIfam" id="TIGR02188"/>
    </source>
</evidence>
<evidence type="ECO:0000259" key="8">
    <source>
        <dbReference type="Pfam" id="PF13193"/>
    </source>
</evidence>
<proteinExistence type="inferred from homology"/>
<evidence type="ECO:0000256" key="1">
    <source>
        <dbReference type="ARBA" id="ARBA00006432"/>
    </source>
</evidence>
<dbReference type="FunFam" id="3.40.50.12780:FF:000001">
    <property type="entry name" value="Acetyl-coenzyme A synthetase"/>
    <property type="match status" value="1"/>
</dbReference>
<dbReference type="EC" id="6.2.1.1" evidence="6"/>
<dbReference type="InterPro" id="IPR042099">
    <property type="entry name" value="ANL_N_sf"/>
</dbReference>
<sequence>MDQFGTVDNLLQEERVFRPLPQLVIEANVNPQELEGARKFARMDHQGYWEEAADELDWFKKWDQVFDDKDAPFYKWFVGARCNIVYNALDRHIETANKNKLALIWEGEPGDTRKYTYFELYREVNRFANALRSLGIRKGDRVVVYMPPLPETVIAMLATAKIGAIHSVVFAGFSAKALRQRINDAQAKLLITADGFYRNGQVINLKETADEALMGACADCVESMVMVRRCNIGVEMTDGRDFHYEDLIRQERNEAPTEVMEADDPLFLLYTSGTTGKPKGIVHSHAGYMVGVNRTLTTVFDIKPTDIFWCTADAGWVTGHSAVVYGPLMAGTTSVMYEGHPNYPQADRLWSIVAKYGVTIFYTAPTMIRMLMRFGTQYPKPHDLSSLRLLGSVGEPISPEAWIWLYKNIGRSECPVLDTWWQTETGMFMISPLPISLLKPGSVTKPLPGVEADVVDKEGNPVPPGKGGLLVVTKPWPSMMTGLWNDEERYKEYWEKIPGVYYAGDVARKDEDGYIWIQGRADDVINIAGHRIGSAELEAAFGAHRAVSECAVIGVPDKIKGEAAKAFVLLNHGFEPDDELIKDLKKTIRNELGPVAVIKSIEFRKKFPKTRSGKIMRRVLKAEELGLEIGDLTGMDDDD</sequence>
<dbReference type="InterPro" id="IPR011904">
    <property type="entry name" value="Ac_CoA_lig"/>
</dbReference>
<dbReference type="InterPro" id="IPR045851">
    <property type="entry name" value="AMP-bd_C_sf"/>
</dbReference>
<evidence type="ECO:0000259" key="7">
    <source>
        <dbReference type="Pfam" id="PF00501"/>
    </source>
</evidence>
<keyword evidence="5" id="KW-0007">Acetylation</keyword>
<dbReference type="AlphaFoldDB" id="A0A2C8F9Z7"/>
<feature type="domain" description="Acetyl-coenzyme A synthetase N-terminal" evidence="9">
    <location>
        <begin position="39"/>
        <end position="88"/>
    </location>
</feature>
<gene>
    <name evidence="10" type="primary">acsA</name>
    <name evidence="10" type="ORF">DPRO_1802</name>
</gene>
<dbReference type="PROSITE" id="PS00455">
    <property type="entry name" value="AMP_BINDING"/>
    <property type="match status" value="1"/>
</dbReference>
<keyword evidence="4" id="KW-0067">ATP-binding</keyword>
<dbReference type="SUPFAM" id="SSF56801">
    <property type="entry name" value="Acetyl-CoA synthetase-like"/>
    <property type="match status" value="1"/>
</dbReference>
<dbReference type="PANTHER" id="PTHR24095:SF14">
    <property type="entry name" value="ACETYL-COENZYME A SYNTHETASE 1"/>
    <property type="match status" value="1"/>
</dbReference>
<evidence type="ECO:0000313" key="11">
    <source>
        <dbReference type="Proteomes" id="UP000219215"/>
    </source>
</evidence>
<evidence type="ECO:0000259" key="9">
    <source>
        <dbReference type="Pfam" id="PF16177"/>
    </source>
</evidence>
<feature type="domain" description="AMP-binding enzyme C-terminal" evidence="8">
    <location>
        <begin position="536"/>
        <end position="614"/>
    </location>
</feature>
<dbReference type="RefSeq" id="WP_097011713.1">
    <property type="nucleotide sequence ID" value="NZ_LT907975.1"/>
</dbReference>
<dbReference type="GO" id="GO:0003987">
    <property type="term" value="F:acetate-CoA ligase activity"/>
    <property type="evidence" value="ECO:0007669"/>
    <property type="project" value="UniProtKB-UniRule"/>
</dbReference>
<comment type="similarity">
    <text evidence="1">Belongs to the ATP-dependent AMP-binding enzyme family.</text>
</comment>
<protein>
    <recommendedName>
        <fullName evidence="6">Acetate--CoA ligase</fullName>
        <ecNumber evidence="6">6.2.1.1</ecNumber>
    </recommendedName>
</protein>
<keyword evidence="3" id="KW-0547">Nucleotide-binding</keyword>
<dbReference type="Pfam" id="PF13193">
    <property type="entry name" value="AMP-binding_C"/>
    <property type="match status" value="1"/>
</dbReference>
<dbReference type="Pfam" id="PF00501">
    <property type="entry name" value="AMP-binding"/>
    <property type="match status" value="1"/>
</dbReference>
<dbReference type="Proteomes" id="UP000219215">
    <property type="component" value="Chromosome DPRO"/>
</dbReference>
<dbReference type="OrthoDB" id="9801302at2"/>
<evidence type="ECO:0000256" key="3">
    <source>
        <dbReference type="ARBA" id="ARBA00022741"/>
    </source>
</evidence>
<dbReference type="CDD" id="cd05966">
    <property type="entry name" value="ACS"/>
    <property type="match status" value="1"/>
</dbReference>
<evidence type="ECO:0000256" key="4">
    <source>
        <dbReference type="ARBA" id="ARBA00022840"/>
    </source>
</evidence>
<organism evidence="10 11">
    <name type="scientific">Pseudodesulfovibrio profundus</name>
    <dbReference type="NCBI Taxonomy" id="57320"/>
    <lineage>
        <taxon>Bacteria</taxon>
        <taxon>Pseudomonadati</taxon>
        <taxon>Thermodesulfobacteriota</taxon>
        <taxon>Desulfovibrionia</taxon>
        <taxon>Desulfovibrionales</taxon>
        <taxon>Desulfovibrionaceae</taxon>
    </lineage>
</organism>
<evidence type="ECO:0000313" key="10">
    <source>
        <dbReference type="EMBL" id="SOB58702.1"/>
    </source>
</evidence>
<feature type="domain" description="AMP-dependent synthetase/ligase" evidence="7">
    <location>
        <begin position="96"/>
        <end position="484"/>
    </location>
</feature>
<reference evidence="11" key="1">
    <citation type="submission" date="2017-09" db="EMBL/GenBank/DDBJ databases">
        <authorList>
            <person name="Regsiter A."/>
            <person name="William W."/>
        </authorList>
    </citation>
    <scope>NUCLEOTIDE SEQUENCE [LARGE SCALE GENOMIC DNA]</scope>
    <source>
        <strain evidence="11">500-1</strain>
    </source>
</reference>
<dbReference type="NCBIfam" id="NF001208">
    <property type="entry name" value="PRK00174.1"/>
    <property type="match status" value="1"/>
</dbReference>
<dbReference type="EMBL" id="LT907975">
    <property type="protein sequence ID" value="SOB58702.1"/>
    <property type="molecule type" value="Genomic_DNA"/>
</dbReference>
<dbReference type="NCBIfam" id="TIGR02188">
    <property type="entry name" value="Ac_CoA_lig_AcsA"/>
    <property type="match status" value="1"/>
</dbReference>
<evidence type="ECO:0000256" key="5">
    <source>
        <dbReference type="ARBA" id="ARBA00022990"/>
    </source>
</evidence>
<name>A0A2C8F9Z7_9BACT</name>
<dbReference type="InterPro" id="IPR032387">
    <property type="entry name" value="ACAS_N"/>
</dbReference>
<dbReference type="InterPro" id="IPR025110">
    <property type="entry name" value="AMP-bd_C"/>
</dbReference>
<dbReference type="GO" id="GO:0016208">
    <property type="term" value="F:AMP binding"/>
    <property type="evidence" value="ECO:0007669"/>
    <property type="project" value="InterPro"/>
</dbReference>
<accession>A0A2C8F9Z7</accession>
<dbReference type="InterPro" id="IPR000873">
    <property type="entry name" value="AMP-dep_synth/lig_dom"/>
</dbReference>
<dbReference type="Gene3D" id="3.30.300.30">
    <property type="match status" value="1"/>
</dbReference>
<keyword evidence="11" id="KW-1185">Reference proteome</keyword>
<dbReference type="InterPro" id="IPR020845">
    <property type="entry name" value="AMP-binding_CS"/>
</dbReference>
<dbReference type="Gene3D" id="3.40.50.12780">
    <property type="entry name" value="N-terminal domain of ligase-like"/>
    <property type="match status" value="1"/>
</dbReference>
<dbReference type="Pfam" id="PF16177">
    <property type="entry name" value="ACAS_N"/>
    <property type="match status" value="1"/>
</dbReference>
<dbReference type="GO" id="GO:0019427">
    <property type="term" value="P:acetyl-CoA biosynthetic process from acetate"/>
    <property type="evidence" value="ECO:0007669"/>
    <property type="project" value="UniProtKB-UniRule"/>
</dbReference>
<dbReference type="GO" id="GO:0005524">
    <property type="term" value="F:ATP binding"/>
    <property type="evidence" value="ECO:0007669"/>
    <property type="project" value="UniProtKB-KW"/>
</dbReference>
<keyword evidence="2 10" id="KW-0436">Ligase</keyword>